<keyword evidence="6" id="KW-1185">Reference proteome</keyword>
<evidence type="ECO:0000313" key="5">
    <source>
        <dbReference type="EMBL" id="CAB3995967.1"/>
    </source>
</evidence>
<dbReference type="InterPro" id="IPR036361">
    <property type="entry name" value="SAP_dom_sf"/>
</dbReference>
<gene>
    <name evidence="5" type="ORF">PACLA_8A015961</name>
</gene>
<evidence type="ECO:0000256" key="1">
    <source>
        <dbReference type="ARBA" id="ARBA00007290"/>
    </source>
</evidence>
<feature type="domain" description="SAP" evidence="4">
    <location>
        <begin position="1390"/>
        <end position="1417"/>
    </location>
</feature>
<proteinExistence type="inferred from homology"/>
<feature type="compositionally biased region" description="Low complexity" evidence="3">
    <location>
        <begin position="422"/>
        <end position="442"/>
    </location>
</feature>
<evidence type="ECO:0000259" key="4">
    <source>
        <dbReference type="Pfam" id="PF02037"/>
    </source>
</evidence>
<dbReference type="Gene3D" id="3.90.70.80">
    <property type="match status" value="1"/>
</dbReference>
<dbReference type="GO" id="GO:0000785">
    <property type="term" value="C:chromatin"/>
    <property type="evidence" value="ECO:0007669"/>
    <property type="project" value="TreeGrafter"/>
</dbReference>
<reference evidence="5" key="1">
    <citation type="submission" date="2020-04" db="EMBL/GenBank/DDBJ databases">
        <authorList>
            <person name="Alioto T."/>
            <person name="Alioto T."/>
            <person name="Gomez Garrido J."/>
        </authorList>
    </citation>
    <scope>NUCLEOTIDE SEQUENCE</scope>
    <source>
        <strain evidence="5">A484AB</strain>
    </source>
</reference>
<feature type="compositionally biased region" description="Polar residues" evidence="3">
    <location>
        <begin position="387"/>
        <end position="396"/>
    </location>
</feature>
<sequence>MIDRTSLSILPENARCSNTQPITTTADGNCLFNAVSRGICGDEGMATKLRLLTSLELLKNQHFYSNHPAINHITSMTKWSIYDAVIFNDRAPGRMSPAVFKESMEREIIITLKNGAFSGVLQIMGLASAINCTIQMIYPDKKHRLYALLNGTFKPRLSPSSARFITIMWTNMSGWLNQSYTFTPNHFAPLLPVINYNNTWSVVSNKRKRKHAPAEKCTTTTTKKPSPRFFGDFVPTARKRASSPLKVEISPQKRQQKITSCFRFSQHDHAAHKITNVQSFSASSPKESTTQKTSTKLKSKIGPTFVNDLQSARPRSTLTLEKEVSSNKTQPNNSCLSGSSPQDHSTPTVTKQKSLSTSFPKISPTPKTTTKPKNKIGVTLIDDLQSKRSSTSTSTAMEKEVPFKTKQPNNNCSPGSHRLDNSTPTTNTRLLSTSSLQTPKTTKPTEKPSLFDDTQSPQNPWKYKAPSSTKEPNNTSSALSHHLHVPTISITRNVTNSNEVFTNQKDNACSRDTDLPGSKPHCSTNDDTDQPHNLPHSQPKIPMFSTVLPLSGARREFYNQQGKLYYKNSKRKTVALNQEGGHQFRRSEVRGNLQDNLEILKRKMMSCKPHQKNYLNATRTVASYLLKHGPVVPTQELAKLYKKESNSSSNRRIMSSELFHILSKHLNIMQFQIKGTAFIAENTSCDFSSLLSFITASIDNTKNVNSKIENAIGKDFQDAIKYMDNKRDRDTAVALFERVTSVNFVSKSLLGVGNKQRVQKCRDNFFPNLNSFRDIKVTSQTVRNDMTNRQQMALTQRIISKRKQKEILHTKPGQGRKLKCEENPQLVPLLEYAFMQGGIQSHPRLLIDTLYRTTDSSMNMKKARELVISLSDPDFNISLSACYNYTQNYKQNTLQAKRHHDGRGINACISLHQPPRIGVAKFVINIHWSSSNVNYLVDLAAEQSNGFFIDSKDAKSVVHGDIAPVQKPMKTWRQRDAILPDHDWEQGRKNAVSPMAHLFLETLYPEKLNLPLTSPSSGLSVTRSGKGVNLVYLSHYEPETVYRQLNEILFLMTQPCFDEYFRNPNTGKLKNNFLFVVDNGASEQPASTLVQMSLVRLCNFLSLDRVIQTSFAEYNSKRNFVERVHPQVNKALSDHGPFCSHLIHPDTTGPGGNEHKENIEDMAQRVIDCLKDVTFGGKYISVFRGLHRDQWVFDDEASVQEFLNLSEANKELCEKNYSVRDGSLLQSLHDVWGVNKDFHGLLSEDYKVIKNENAILRRSWRDKYTTIIYRKDEKWEGSNVERFHRQPLPDYVRWLETKELHYLPFEQRTNLEKGVWDSVEGCFLPSHVLDLAYLVVSEPSSDIIRSLALLSWTTEEEVSKYFTEKTKEMKKDMDDNKRRDQWREHVHFSRKKEDLIKLCKERNLEISGKKHELVERISRSEGENPPEQVKPYMGEDLPKTTKELGKLQLSYLKSVLHWHGLPTIGNKDRILLNVSLLANGKKRLCFRRERKLLLELISIAKKLINEEKLQRLKLKNKPIYRYRTFSTPTNPCLSSSRPRQSAAVQSVHSSTSKISVPKEITMDNIEDVFEDLTEYVMIENNKELNLKLPNTIVAMKSCTNAGEPLKNILKRGARVKIFWGKDDCKDTGWHEGWYLAIVKEVLDFEETMANITYVVEPKCLYEMNVSQLLNEGHLMLHNGSELEQFFEIGSQVKVKWTKDEIGDSHWRPGWYVGEVQTSDLDSDEIEVMFYSEPDVTYCYDVTFGVANGSLQMVNAIF</sequence>
<dbReference type="Pfam" id="PF02037">
    <property type="entry name" value="SAP"/>
    <property type="match status" value="1"/>
</dbReference>
<evidence type="ECO:0000256" key="2">
    <source>
        <dbReference type="ARBA" id="ARBA00020188"/>
    </source>
</evidence>
<dbReference type="PANTHER" id="PTHR16081:SF0">
    <property type="entry name" value="VERTNIN"/>
    <property type="match status" value="1"/>
</dbReference>
<name>A0A7D9DY39_PARCT</name>
<dbReference type="PANTHER" id="PTHR16081">
    <property type="entry name" value="VERTNIN"/>
    <property type="match status" value="1"/>
</dbReference>
<dbReference type="OrthoDB" id="6193512at2759"/>
<comment type="similarity">
    <text evidence="1">Belongs to the vertnin family.</text>
</comment>
<feature type="compositionally biased region" description="Low complexity" evidence="3">
    <location>
        <begin position="356"/>
        <end position="371"/>
    </location>
</feature>
<organism evidence="5 6">
    <name type="scientific">Paramuricea clavata</name>
    <name type="common">Red gorgonian</name>
    <name type="synonym">Violescent sea-whip</name>
    <dbReference type="NCBI Taxonomy" id="317549"/>
    <lineage>
        <taxon>Eukaryota</taxon>
        <taxon>Metazoa</taxon>
        <taxon>Cnidaria</taxon>
        <taxon>Anthozoa</taxon>
        <taxon>Octocorallia</taxon>
        <taxon>Malacalcyonacea</taxon>
        <taxon>Plexauridae</taxon>
        <taxon>Paramuricea</taxon>
    </lineage>
</organism>
<dbReference type="InterPro" id="IPR047273">
    <property type="entry name" value="VRTN_OTU_dom"/>
</dbReference>
<comment type="caution">
    <text evidence="5">The sequence shown here is derived from an EMBL/GenBank/DDBJ whole genome shotgun (WGS) entry which is preliminary data.</text>
</comment>
<feature type="compositionally biased region" description="Polar residues" evidence="3">
    <location>
        <begin position="307"/>
        <end position="319"/>
    </location>
</feature>
<accession>A0A7D9DY39</accession>
<dbReference type="CDD" id="cd22791">
    <property type="entry name" value="OTU_VRTN"/>
    <property type="match status" value="1"/>
</dbReference>
<evidence type="ECO:0000313" key="6">
    <source>
        <dbReference type="Proteomes" id="UP001152795"/>
    </source>
</evidence>
<feature type="region of interest" description="Disordered" evidence="3">
    <location>
        <begin position="275"/>
        <end position="479"/>
    </location>
</feature>
<dbReference type="Gene3D" id="1.10.720.30">
    <property type="entry name" value="SAP domain"/>
    <property type="match status" value="1"/>
</dbReference>
<dbReference type="GO" id="GO:0006357">
    <property type="term" value="P:regulation of transcription by RNA polymerase II"/>
    <property type="evidence" value="ECO:0007669"/>
    <property type="project" value="TreeGrafter"/>
</dbReference>
<dbReference type="InterPro" id="IPR003034">
    <property type="entry name" value="SAP_dom"/>
</dbReference>
<feature type="region of interest" description="Disordered" evidence="3">
    <location>
        <begin position="503"/>
        <end position="540"/>
    </location>
</feature>
<protein>
    <recommendedName>
        <fullName evidence="2">Vertnin</fullName>
    </recommendedName>
</protein>
<feature type="compositionally biased region" description="Polar residues" evidence="3">
    <location>
        <begin position="326"/>
        <end position="355"/>
    </location>
</feature>
<evidence type="ECO:0000256" key="3">
    <source>
        <dbReference type="SAM" id="MobiDB-lite"/>
    </source>
</evidence>
<dbReference type="EMBL" id="CACRXK020002769">
    <property type="protein sequence ID" value="CAB3995967.1"/>
    <property type="molecule type" value="Genomic_DNA"/>
</dbReference>
<dbReference type="InterPro" id="IPR038822">
    <property type="entry name" value="Vertnin-like"/>
</dbReference>
<feature type="compositionally biased region" description="Polar residues" evidence="3">
    <location>
        <begin position="466"/>
        <end position="479"/>
    </location>
</feature>
<feature type="compositionally biased region" description="Low complexity" evidence="3">
    <location>
        <begin position="283"/>
        <end position="296"/>
    </location>
</feature>
<dbReference type="Proteomes" id="UP001152795">
    <property type="component" value="Unassembled WGS sequence"/>
</dbReference>